<dbReference type="SMART" id="SM00717">
    <property type="entry name" value="SANT"/>
    <property type="match status" value="5"/>
</dbReference>
<comment type="subcellular location">
    <subcellularLocation>
        <location evidence="1">Nucleus</location>
    </subcellularLocation>
</comment>
<protein>
    <submittedName>
        <fullName evidence="10">MYB family protein</fullName>
    </submittedName>
</protein>
<dbReference type="AlphaFoldDB" id="A0AAD7Q5C6"/>
<feature type="domain" description="HTH myb-type" evidence="9">
    <location>
        <begin position="562"/>
        <end position="611"/>
    </location>
</feature>
<feature type="domain" description="Myb-like" evidence="7">
    <location>
        <begin position="608"/>
        <end position="646"/>
    </location>
</feature>
<name>A0AAD7Q5C6_QUISA</name>
<evidence type="ECO:0000256" key="3">
    <source>
        <dbReference type="ARBA" id="ARBA00023125"/>
    </source>
</evidence>
<sequence>MSLHADDNEDEELSGGEDDEDFNKDMEEIRKACILTGTDPTDLKITSNASDGSSSDGESTGARAAGGAAPATDSDDDDLELVRDIQNRFSGAGISSDPVTNSDDDQEDHELLESIKNRFSITSDVPQILSLKPLCALPPAVSDEDEDDFETLRAIQKRFSAYDNAAEISKSTVEKSLKKPEVVNNSILCSEEEAADRLIFNRTDAQDACTTTNLLSENVEMRHCGFLESNKSEACKSSKLTGRSSSFPVSAQLLIDAIKKNRSYQKFLRSKLIQIEAKIEENKKLKERVKILKDFQVSCRKRTGHALSLKKDPRVQLISAKRLYASNNSKVSAMYYGPEENTHVTNYRMVLERFPLSLDRRKWSKADKENLGKGIRQKFQEMVLQISIDRFSGSEGSDANDFDNIFASIKDLDITPEKIREFVPKVNWDQLASMYVIGHSGAECEARWLNYEDPLINQNPWTCEEDKTLLLIVEEKGIRNWFNISISMGTNRTPFQCLARYQRSLNPSILNREWTEEEDAKLRSAVEAFGESNWQSVASSLERRTGTQCSNRWKKSLHPERKGGFTPDEDKRLKVAVMLFGRKWNKIAQFVPGRTQAQCRDRYVNCLDPSLKWGGWSEEEDSTLKVAIAKHGYCWSKVAEDVPPAY</sequence>
<accession>A0AAD7Q5C6</accession>
<dbReference type="GO" id="GO:0000978">
    <property type="term" value="F:RNA polymerase II cis-regulatory region sequence-specific DNA binding"/>
    <property type="evidence" value="ECO:0007669"/>
    <property type="project" value="TreeGrafter"/>
</dbReference>
<dbReference type="PROSITE" id="PS51293">
    <property type="entry name" value="SANT"/>
    <property type="match status" value="1"/>
</dbReference>
<dbReference type="Pfam" id="PF00249">
    <property type="entry name" value="Myb_DNA-binding"/>
    <property type="match status" value="4"/>
</dbReference>
<evidence type="ECO:0000256" key="4">
    <source>
        <dbReference type="ARBA" id="ARBA00023163"/>
    </source>
</evidence>
<evidence type="ECO:0000256" key="2">
    <source>
        <dbReference type="ARBA" id="ARBA00023015"/>
    </source>
</evidence>
<dbReference type="GO" id="GO:0042796">
    <property type="term" value="P:snRNA transcription by RNA polymerase III"/>
    <property type="evidence" value="ECO:0007669"/>
    <property type="project" value="TreeGrafter"/>
</dbReference>
<dbReference type="InterPro" id="IPR001005">
    <property type="entry name" value="SANT/Myb"/>
</dbReference>
<dbReference type="PANTHER" id="PTHR46621">
    <property type="entry name" value="SNRNA-ACTIVATING PROTEIN COMPLEX SUBUNIT 4"/>
    <property type="match status" value="1"/>
</dbReference>
<dbReference type="CDD" id="cd00167">
    <property type="entry name" value="SANT"/>
    <property type="match status" value="4"/>
</dbReference>
<evidence type="ECO:0000259" key="8">
    <source>
        <dbReference type="PROSITE" id="PS51293"/>
    </source>
</evidence>
<reference evidence="10" key="1">
    <citation type="journal article" date="2023" name="Science">
        <title>Elucidation of the pathway for biosynthesis of saponin adjuvants from the soapbark tree.</title>
        <authorList>
            <person name="Reed J."/>
            <person name="Orme A."/>
            <person name="El-Demerdash A."/>
            <person name="Owen C."/>
            <person name="Martin L.B.B."/>
            <person name="Misra R.C."/>
            <person name="Kikuchi S."/>
            <person name="Rejzek M."/>
            <person name="Martin A.C."/>
            <person name="Harkess A."/>
            <person name="Leebens-Mack J."/>
            <person name="Louveau T."/>
            <person name="Stephenson M.J."/>
            <person name="Osbourn A."/>
        </authorList>
    </citation>
    <scope>NUCLEOTIDE SEQUENCE</scope>
    <source>
        <strain evidence="10">S10</strain>
    </source>
</reference>
<feature type="compositionally biased region" description="Acidic residues" evidence="6">
    <location>
        <begin position="7"/>
        <end position="22"/>
    </location>
</feature>
<dbReference type="EMBL" id="JARAOO010000003">
    <property type="protein sequence ID" value="KAJ7975198.1"/>
    <property type="molecule type" value="Genomic_DNA"/>
</dbReference>
<dbReference type="InterPro" id="IPR017930">
    <property type="entry name" value="Myb_dom"/>
</dbReference>
<evidence type="ECO:0000259" key="9">
    <source>
        <dbReference type="PROSITE" id="PS51294"/>
    </source>
</evidence>
<dbReference type="Gene3D" id="1.10.10.60">
    <property type="entry name" value="Homeodomain-like"/>
    <property type="match status" value="4"/>
</dbReference>
<evidence type="ECO:0000259" key="7">
    <source>
        <dbReference type="PROSITE" id="PS50090"/>
    </source>
</evidence>
<keyword evidence="11" id="KW-1185">Reference proteome</keyword>
<evidence type="ECO:0000313" key="10">
    <source>
        <dbReference type="EMBL" id="KAJ7975198.1"/>
    </source>
</evidence>
<dbReference type="PROSITE" id="PS51294">
    <property type="entry name" value="HTH_MYB"/>
    <property type="match status" value="3"/>
</dbReference>
<evidence type="ECO:0000256" key="5">
    <source>
        <dbReference type="ARBA" id="ARBA00023242"/>
    </source>
</evidence>
<comment type="caution">
    <text evidence="10">The sequence shown here is derived from an EMBL/GenBank/DDBJ whole genome shotgun (WGS) entry which is preliminary data.</text>
</comment>
<dbReference type="PANTHER" id="PTHR46621:SF1">
    <property type="entry name" value="SNRNA-ACTIVATING PROTEIN COMPLEX SUBUNIT 4"/>
    <property type="match status" value="1"/>
</dbReference>
<feature type="domain" description="HTH myb-type" evidence="9">
    <location>
        <begin position="616"/>
        <end position="646"/>
    </location>
</feature>
<keyword evidence="4" id="KW-0804">Transcription</keyword>
<evidence type="ECO:0000256" key="1">
    <source>
        <dbReference type="ARBA" id="ARBA00004123"/>
    </source>
</evidence>
<feature type="compositionally biased region" description="Low complexity" evidence="6">
    <location>
        <begin position="46"/>
        <end position="72"/>
    </location>
</feature>
<keyword evidence="3" id="KW-0238">DNA-binding</keyword>
<feature type="domain" description="Myb-like" evidence="7">
    <location>
        <begin position="561"/>
        <end position="607"/>
    </location>
</feature>
<feature type="domain" description="Myb-like" evidence="7">
    <location>
        <begin position="506"/>
        <end position="557"/>
    </location>
</feature>
<organism evidence="10 11">
    <name type="scientific">Quillaja saponaria</name>
    <name type="common">Soap bark tree</name>
    <dbReference type="NCBI Taxonomy" id="32244"/>
    <lineage>
        <taxon>Eukaryota</taxon>
        <taxon>Viridiplantae</taxon>
        <taxon>Streptophyta</taxon>
        <taxon>Embryophyta</taxon>
        <taxon>Tracheophyta</taxon>
        <taxon>Spermatophyta</taxon>
        <taxon>Magnoliopsida</taxon>
        <taxon>eudicotyledons</taxon>
        <taxon>Gunneridae</taxon>
        <taxon>Pentapetalae</taxon>
        <taxon>rosids</taxon>
        <taxon>fabids</taxon>
        <taxon>Fabales</taxon>
        <taxon>Quillajaceae</taxon>
        <taxon>Quillaja</taxon>
    </lineage>
</organism>
<dbReference type="InterPro" id="IPR051575">
    <property type="entry name" value="Myb-like_DNA-bd"/>
</dbReference>
<dbReference type="Proteomes" id="UP001163823">
    <property type="component" value="Chromosome 3"/>
</dbReference>
<feature type="region of interest" description="Disordered" evidence="6">
    <location>
        <begin position="1"/>
        <end position="80"/>
    </location>
</feature>
<keyword evidence="2" id="KW-0805">Transcription regulation</keyword>
<feature type="domain" description="Myb-like" evidence="7">
    <location>
        <begin position="453"/>
        <end position="505"/>
    </location>
</feature>
<evidence type="ECO:0000256" key="6">
    <source>
        <dbReference type="SAM" id="MobiDB-lite"/>
    </source>
</evidence>
<dbReference type="GO" id="GO:0005634">
    <property type="term" value="C:nucleus"/>
    <property type="evidence" value="ECO:0007669"/>
    <property type="project" value="UniProtKB-SubCell"/>
</dbReference>
<dbReference type="GO" id="GO:0019185">
    <property type="term" value="C:snRNA-activating protein complex"/>
    <property type="evidence" value="ECO:0007669"/>
    <property type="project" value="TreeGrafter"/>
</dbReference>
<dbReference type="InterPro" id="IPR009057">
    <property type="entry name" value="Homeodomain-like_sf"/>
</dbReference>
<keyword evidence="5" id="KW-0539">Nucleus</keyword>
<dbReference type="GO" id="GO:0001006">
    <property type="term" value="F:RNA polymerase III type 3 promoter sequence-specific DNA binding"/>
    <property type="evidence" value="ECO:0007669"/>
    <property type="project" value="TreeGrafter"/>
</dbReference>
<feature type="domain" description="SANT" evidence="8">
    <location>
        <begin position="560"/>
        <end position="605"/>
    </location>
</feature>
<dbReference type="GO" id="GO:0042795">
    <property type="term" value="P:snRNA transcription by RNA polymerase II"/>
    <property type="evidence" value="ECO:0007669"/>
    <property type="project" value="TreeGrafter"/>
</dbReference>
<evidence type="ECO:0000313" key="11">
    <source>
        <dbReference type="Proteomes" id="UP001163823"/>
    </source>
</evidence>
<gene>
    <name evidence="10" type="ORF">O6P43_005158</name>
</gene>
<dbReference type="InterPro" id="IPR017884">
    <property type="entry name" value="SANT_dom"/>
</dbReference>
<proteinExistence type="predicted"/>
<dbReference type="SUPFAM" id="SSF46689">
    <property type="entry name" value="Homeodomain-like"/>
    <property type="match status" value="3"/>
</dbReference>
<feature type="domain" description="HTH myb-type" evidence="9">
    <location>
        <begin position="506"/>
        <end position="561"/>
    </location>
</feature>
<dbReference type="KEGG" id="qsa:O6P43_005158"/>
<dbReference type="PROSITE" id="PS50090">
    <property type="entry name" value="MYB_LIKE"/>
    <property type="match status" value="4"/>
</dbReference>